<accession>A0A1G8H8F6</accession>
<feature type="signal peptide" evidence="2">
    <location>
        <begin position="1"/>
        <end position="32"/>
    </location>
</feature>
<feature type="region of interest" description="Disordered" evidence="1">
    <location>
        <begin position="82"/>
        <end position="103"/>
    </location>
</feature>
<evidence type="ECO:0000256" key="2">
    <source>
        <dbReference type="SAM" id="SignalP"/>
    </source>
</evidence>
<dbReference type="PROSITE" id="PS51318">
    <property type="entry name" value="TAT"/>
    <property type="match status" value="1"/>
</dbReference>
<dbReference type="AlphaFoldDB" id="A0A1G8H8F6"/>
<evidence type="ECO:0008006" key="5">
    <source>
        <dbReference type="Google" id="ProtNLM"/>
    </source>
</evidence>
<keyword evidence="2" id="KW-0732">Signal</keyword>
<gene>
    <name evidence="3" type="ORF">SAMN05421505_13117</name>
</gene>
<name>A0A1G8H8F6_9ACTN</name>
<dbReference type="Gene3D" id="2.40.10.10">
    <property type="entry name" value="Trypsin-like serine proteases"/>
    <property type="match status" value="2"/>
</dbReference>
<dbReference type="Proteomes" id="UP000198923">
    <property type="component" value="Unassembled WGS sequence"/>
</dbReference>
<evidence type="ECO:0000256" key="1">
    <source>
        <dbReference type="SAM" id="MobiDB-lite"/>
    </source>
</evidence>
<organism evidence="3 4">
    <name type="scientific">Sinosporangium album</name>
    <dbReference type="NCBI Taxonomy" id="504805"/>
    <lineage>
        <taxon>Bacteria</taxon>
        <taxon>Bacillati</taxon>
        <taxon>Actinomycetota</taxon>
        <taxon>Actinomycetes</taxon>
        <taxon>Streptosporangiales</taxon>
        <taxon>Streptosporangiaceae</taxon>
        <taxon>Sinosporangium</taxon>
    </lineage>
</organism>
<protein>
    <recommendedName>
        <fullName evidence="5">Serine protease</fullName>
    </recommendedName>
</protein>
<feature type="chain" id="PRO_5039662153" description="Serine protease" evidence="2">
    <location>
        <begin position="33"/>
        <end position="515"/>
    </location>
</feature>
<dbReference type="STRING" id="504805.SAMN05421505_13117"/>
<evidence type="ECO:0000313" key="4">
    <source>
        <dbReference type="Proteomes" id="UP000198923"/>
    </source>
</evidence>
<dbReference type="InterPro" id="IPR006311">
    <property type="entry name" value="TAT_signal"/>
</dbReference>
<reference evidence="3 4" key="1">
    <citation type="submission" date="2016-10" db="EMBL/GenBank/DDBJ databases">
        <authorList>
            <person name="de Groot N.N."/>
        </authorList>
    </citation>
    <scope>NUCLEOTIDE SEQUENCE [LARGE SCALE GENOMIC DNA]</scope>
    <source>
        <strain evidence="3 4">CPCC 201354</strain>
    </source>
</reference>
<dbReference type="InterPro" id="IPR043504">
    <property type="entry name" value="Peptidase_S1_PA_chymotrypsin"/>
</dbReference>
<dbReference type="RefSeq" id="WP_093173805.1">
    <property type="nucleotide sequence ID" value="NZ_FNCN01000031.1"/>
</dbReference>
<dbReference type="OrthoDB" id="3519542at2"/>
<dbReference type="EMBL" id="FNCN01000031">
    <property type="protein sequence ID" value="SDI02958.1"/>
    <property type="molecule type" value="Genomic_DNA"/>
</dbReference>
<proteinExistence type="predicted"/>
<sequence length="515" mass="55477">MNTRVKRLVLPLGGAVAAAAMIGAGLAAPATANSPVVTDALAATPTSAKTVADFWLDTKGADLKRATQYPFDYKAVKRHTVGSSGAPSSDGKPGLIGQSTTPSSKVKNVNLPKTIGKVFFEKGGKTYWCSGSSIQSNYGNLVATAGHCVYDVQGNNDVMDKWVFVPAYYQGKAPYGVYVGKQAFTHYDFDVYEDFDKNYAFVTVYNGFSVGDKKAVDKKTYDAFNGHQSTKWTDDVPITEAEYNKIVAERGGETSDAWSRSESSTEVGSVDQKDYSYTKVEVTKAQFDAATVAAPGNGSKYTPKAGEHANPWVREVSKSDYDNYKGKGDRKITANGSFQLTDYYLGYWVKDAAVKHYKTVYYIMGSVDRGTLKSNVGAQGFAWNQKHGIPVFVFGYPGGEHPDGDRPFSGVTVKQAYGKTVKATALSLKAEELVGIRSGAMTAGADGGPWIYRYSSASRIGYINGVTGVIGDTDKNDRFDTVASAYFDGETKGVYDKAKALWSGKIVDGNGNITK</sequence>
<evidence type="ECO:0000313" key="3">
    <source>
        <dbReference type="EMBL" id="SDI02958.1"/>
    </source>
</evidence>
<dbReference type="SUPFAM" id="SSF50494">
    <property type="entry name" value="Trypsin-like serine proteases"/>
    <property type="match status" value="1"/>
</dbReference>
<keyword evidence="4" id="KW-1185">Reference proteome</keyword>
<dbReference type="InterPro" id="IPR009003">
    <property type="entry name" value="Peptidase_S1_PA"/>
</dbReference>